<sequence>MEDTSTTWGSWSTHTFASKVLRRCSAWMVSSSPQSAWVRAKAQMPARAVIRSGSRQFWRVRNMSVPIISHSSAPGFWAWSCARVSAV</sequence>
<organism evidence="1 2">
    <name type="scientific">Flavonifractor plautii</name>
    <name type="common">Fusobacterium plautii</name>
    <dbReference type="NCBI Taxonomy" id="292800"/>
    <lineage>
        <taxon>Bacteria</taxon>
        <taxon>Bacillati</taxon>
        <taxon>Bacillota</taxon>
        <taxon>Clostridia</taxon>
        <taxon>Eubacteriales</taxon>
        <taxon>Oscillospiraceae</taxon>
        <taxon>Flavonifractor</taxon>
    </lineage>
</organism>
<accession>A0A174WEI0</accession>
<protein>
    <submittedName>
        <fullName evidence="1">Uncharacterized protein</fullName>
    </submittedName>
</protein>
<dbReference type="Proteomes" id="UP000095746">
    <property type="component" value="Unassembled WGS sequence"/>
</dbReference>
<evidence type="ECO:0000313" key="1">
    <source>
        <dbReference type="EMBL" id="CUQ42868.1"/>
    </source>
</evidence>
<gene>
    <name evidence="1" type="ORF">ERS852411_04393</name>
</gene>
<reference evidence="1 2" key="1">
    <citation type="submission" date="2015-09" db="EMBL/GenBank/DDBJ databases">
        <authorList>
            <consortium name="Pathogen Informatics"/>
        </authorList>
    </citation>
    <scope>NUCLEOTIDE SEQUENCE [LARGE SCALE GENOMIC DNA]</scope>
    <source>
        <strain evidence="1 2">2789STDY5608854</strain>
    </source>
</reference>
<name>A0A174WEI0_FLAPL</name>
<dbReference type="EMBL" id="CYZT01001123">
    <property type="protein sequence ID" value="CUQ42868.1"/>
    <property type="molecule type" value="Genomic_DNA"/>
</dbReference>
<evidence type="ECO:0000313" key="2">
    <source>
        <dbReference type="Proteomes" id="UP000095746"/>
    </source>
</evidence>
<proteinExistence type="predicted"/>
<dbReference type="AlphaFoldDB" id="A0A174WEI0"/>